<feature type="compositionally biased region" description="Basic and acidic residues" evidence="9">
    <location>
        <begin position="443"/>
        <end position="462"/>
    </location>
</feature>
<protein>
    <recommendedName>
        <fullName evidence="15">Plastid division protein FtsZ</fullName>
    </recommendedName>
</protein>
<feature type="compositionally biased region" description="Low complexity" evidence="9">
    <location>
        <begin position="477"/>
        <end position="492"/>
    </location>
</feature>
<keyword evidence="5" id="KW-0547">Nucleotide-binding</keyword>
<evidence type="ECO:0000313" key="13">
    <source>
        <dbReference type="EMBL" id="TFJ87170.1"/>
    </source>
</evidence>
<dbReference type="PROSITE" id="PS01135">
    <property type="entry name" value="FTSZ_2"/>
    <property type="match status" value="1"/>
</dbReference>
<keyword evidence="3" id="KW-0963">Cytoplasm</keyword>
<evidence type="ECO:0000256" key="5">
    <source>
        <dbReference type="ARBA" id="ARBA00022741"/>
    </source>
</evidence>
<dbReference type="Proteomes" id="UP000355283">
    <property type="component" value="Unassembled WGS sequence"/>
</dbReference>
<dbReference type="GO" id="GO:0048285">
    <property type="term" value="P:organelle fission"/>
    <property type="evidence" value="ECO:0007669"/>
    <property type="project" value="TreeGrafter"/>
</dbReference>
<dbReference type="Gene3D" id="3.40.50.1440">
    <property type="entry name" value="Tubulin/FtsZ, GTPase domain"/>
    <property type="match status" value="1"/>
</dbReference>
<dbReference type="GO" id="GO:0005737">
    <property type="term" value="C:cytoplasm"/>
    <property type="evidence" value="ECO:0007669"/>
    <property type="project" value="UniProtKB-SubCell"/>
</dbReference>
<evidence type="ECO:0000256" key="4">
    <source>
        <dbReference type="ARBA" id="ARBA00022618"/>
    </source>
</evidence>
<keyword evidence="4" id="KW-0132">Cell division</keyword>
<dbReference type="GO" id="GO:0005874">
    <property type="term" value="C:microtubule"/>
    <property type="evidence" value="ECO:0007669"/>
    <property type="project" value="InterPro"/>
</dbReference>
<keyword evidence="6" id="KW-0342">GTP-binding</keyword>
<evidence type="ECO:0000313" key="14">
    <source>
        <dbReference type="Proteomes" id="UP000355283"/>
    </source>
</evidence>
<evidence type="ECO:0000256" key="8">
    <source>
        <dbReference type="ARBA" id="ARBA00023306"/>
    </source>
</evidence>
<dbReference type="InterPro" id="IPR017975">
    <property type="entry name" value="Tubulin_CS"/>
</dbReference>
<evidence type="ECO:0000256" key="2">
    <source>
        <dbReference type="ARBA" id="ARBA00009690"/>
    </source>
</evidence>
<dbReference type="PANTHER" id="PTHR30314:SF3">
    <property type="entry name" value="MITOCHONDRIAL DIVISION PROTEIN FSZA"/>
    <property type="match status" value="1"/>
</dbReference>
<dbReference type="Pfam" id="PF00091">
    <property type="entry name" value="Tubulin"/>
    <property type="match status" value="1"/>
</dbReference>
<accession>A0A4D9D6X3</accession>
<dbReference type="PANTHER" id="PTHR30314">
    <property type="entry name" value="CELL DIVISION PROTEIN FTSZ-RELATED"/>
    <property type="match status" value="1"/>
</dbReference>
<name>A0A4D9D6X3_9STRA</name>
<dbReference type="InterPro" id="IPR018316">
    <property type="entry name" value="Tubulin/FtsZ_2-layer-sand-dom"/>
</dbReference>
<feature type="signal peptide" evidence="10">
    <location>
        <begin position="1"/>
        <end position="20"/>
    </location>
</feature>
<feature type="region of interest" description="Disordered" evidence="9">
    <location>
        <begin position="393"/>
        <end position="492"/>
    </location>
</feature>
<feature type="compositionally biased region" description="Basic and acidic residues" evidence="9">
    <location>
        <begin position="402"/>
        <end position="415"/>
    </location>
</feature>
<dbReference type="SUPFAM" id="SSF52490">
    <property type="entry name" value="Tubulin nucleotide-binding domain-like"/>
    <property type="match status" value="1"/>
</dbReference>
<gene>
    <name evidence="13" type="ORF">NSK_001502</name>
</gene>
<dbReference type="PROSITE" id="PS00227">
    <property type="entry name" value="TUBULIN"/>
    <property type="match status" value="1"/>
</dbReference>
<dbReference type="GO" id="GO:0032153">
    <property type="term" value="C:cell division site"/>
    <property type="evidence" value="ECO:0007669"/>
    <property type="project" value="TreeGrafter"/>
</dbReference>
<dbReference type="PROSITE" id="PS01134">
    <property type="entry name" value="FTSZ_1"/>
    <property type="match status" value="1"/>
</dbReference>
<dbReference type="SMART" id="SM00865">
    <property type="entry name" value="Tubulin_C"/>
    <property type="match status" value="1"/>
</dbReference>
<evidence type="ECO:0000259" key="11">
    <source>
        <dbReference type="SMART" id="SM00864"/>
    </source>
</evidence>
<dbReference type="GO" id="GO:0051301">
    <property type="term" value="P:cell division"/>
    <property type="evidence" value="ECO:0007669"/>
    <property type="project" value="UniProtKB-KW"/>
</dbReference>
<evidence type="ECO:0000256" key="10">
    <source>
        <dbReference type="SAM" id="SignalP"/>
    </source>
</evidence>
<feature type="region of interest" description="Disordered" evidence="9">
    <location>
        <begin position="50"/>
        <end position="70"/>
    </location>
</feature>
<feature type="compositionally biased region" description="Low complexity" evidence="9">
    <location>
        <begin position="423"/>
        <end position="432"/>
    </location>
</feature>
<evidence type="ECO:0000256" key="1">
    <source>
        <dbReference type="ARBA" id="ARBA00004496"/>
    </source>
</evidence>
<dbReference type="InterPro" id="IPR024757">
    <property type="entry name" value="FtsZ_C"/>
</dbReference>
<dbReference type="GO" id="GO:0003924">
    <property type="term" value="F:GTPase activity"/>
    <property type="evidence" value="ECO:0007669"/>
    <property type="project" value="InterPro"/>
</dbReference>
<reference evidence="13 14" key="1">
    <citation type="submission" date="2019-01" db="EMBL/GenBank/DDBJ databases">
        <title>Nuclear Genome Assembly of the Microalgal Biofuel strain Nannochloropsis salina CCMP1776.</title>
        <authorList>
            <person name="Hovde B."/>
        </authorList>
    </citation>
    <scope>NUCLEOTIDE SEQUENCE [LARGE SCALE GENOMIC DNA]</scope>
    <source>
        <strain evidence="13 14">CCMP1776</strain>
    </source>
</reference>
<dbReference type="InterPro" id="IPR020805">
    <property type="entry name" value="Cell_div_FtsZ_CS"/>
</dbReference>
<dbReference type="InterPro" id="IPR037103">
    <property type="entry name" value="Tubulin/FtsZ-like_C"/>
</dbReference>
<dbReference type="InterPro" id="IPR036525">
    <property type="entry name" value="Tubulin/FtsZ_GTPase_sf"/>
</dbReference>
<comment type="similarity">
    <text evidence="2">Belongs to the FtsZ family.</text>
</comment>
<comment type="subcellular location">
    <subcellularLocation>
        <location evidence="1">Cytoplasm</location>
    </subcellularLocation>
</comment>
<dbReference type="PRINTS" id="PR00423">
    <property type="entry name" value="CELLDVISFTSZ"/>
</dbReference>
<evidence type="ECO:0000256" key="6">
    <source>
        <dbReference type="ARBA" id="ARBA00023134"/>
    </source>
</evidence>
<dbReference type="InterPro" id="IPR045061">
    <property type="entry name" value="FtsZ/CetZ"/>
</dbReference>
<dbReference type="AlphaFoldDB" id="A0A4D9D6X3"/>
<feature type="domain" description="Tubulin/FtsZ GTPase" evidence="11">
    <location>
        <begin position="87"/>
        <end position="279"/>
    </location>
</feature>
<organism evidence="13 14">
    <name type="scientific">Nannochloropsis salina CCMP1776</name>
    <dbReference type="NCBI Taxonomy" id="1027361"/>
    <lineage>
        <taxon>Eukaryota</taxon>
        <taxon>Sar</taxon>
        <taxon>Stramenopiles</taxon>
        <taxon>Ochrophyta</taxon>
        <taxon>Eustigmatophyceae</taxon>
        <taxon>Eustigmatales</taxon>
        <taxon>Monodopsidaceae</taxon>
        <taxon>Microchloropsis</taxon>
        <taxon>Microchloropsis salina</taxon>
    </lineage>
</organism>
<evidence type="ECO:0000259" key="12">
    <source>
        <dbReference type="SMART" id="SM00865"/>
    </source>
</evidence>
<dbReference type="CDD" id="cd02201">
    <property type="entry name" value="FtsZ_type1"/>
    <property type="match status" value="1"/>
</dbReference>
<dbReference type="OrthoDB" id="70257at2759"/>
<dbReference type="InterPro" id="IPR008280">
    <property type="entry name" value="Tub_FtsZ_C"/>
</dbReference>
<feature type="domain" description="Tubulin/FtsZ 2-layer sandwich" evidence="12">
    <location>
        <begin position="281"/>
        <end position="398"/>
    </location>
</feature>
<dbReference type="FunFam" id="3.40.50.1440:FF:000023">
    <property type="entry name" value="Cell division protein FtsZ"/>
    <property type="match status" value="1"/>
</dbReference>
<dbReference type="HAMAP" id="MF_00909">
    <property type="entry name" value="FtsZ"/>
    <property type="match status" value="1"/>
</dbReference>
<keyword evidence="14" id="KW-1185">Reference proteome</keyword>
<evidence type="ECO:0000256" key="9">
    <source>
        <dbReference type="SAM" id="MobiDB-lite"/>
    </source>
</evidence>
<feature type="chain" id="PRO_5020040352" description="Plastid division protein FtsZ" evidence="10">
    <location>
        <begin position="21"/>
        <end position="492"/>
    </location>
</feature>
<comment type="caution">
    <text evidence="13">The sequence shown here is derived from an EMBL/GenBank/DDBJ whole genome shotgun (WGS) entry which is preliminary data.</text>
</comment>
<dbReference type="NCBIfam" id="TIGR00065">
    <property type="entry name" value="ftsZ"/>
    <property type="match status" value="1"/>
</dbReference>
<dbReference type="GO" id="GO:0007017">
    <property type="term" value="P:microtubule-based process"/>
    <property type="evidence" value="ECO:0007669"/>
    <property type="project" value="InterPro"/>
</dbReference>
<dbReference type="Gene3D" id="3.30.1330.20">
    <property type="entry name" value="Tubulin/FtsZ, C-terminal domain"/>
    <property type="match status" value="1"/>
</dbReference>
<evidence type="ECO:0008006" key="15">
    <source>
        <dbReference type="Google" id="ProtNLM"/>
    </source>
</evidence>
<keyword evidence="10" id="KW-0732">Signal</keyword>
<dbReference type="SUPFAM" id="SSF55307">
    <property type="entry name" value="Tubulin C-terminal domain-like"/>
    <property type="match status" value="1"/>
</dbReference>
<dbReference type="SMART" id="SM00864">
    <property type="entry name" value="Tubulin"/>
    <property type="match status" value="1"/>
</dbReference>
<evidence type="ECO:0000256" key="3">
    <source>
        <dbReference type="ARBA" id="ARBA00022490"/>
    </source>
</evidence>
<sequence>MKIPSSILLSTIATCSTAAAFIVRGPHYHHSSSRTASFTRPVSTEVCLSPAASRRPGAKQSRSHAQSSSHNGLFMSLQPEGGGLPCQIKVMGVGGAGGNAVNRMIEEAVTGVEFWAINTDAQALKSHQAEKKLNIGQQVTRGLGAGGIPDIGRRAAEESRADIAEAVKGADLVFVTAGMGGGTGSGAAPVVAEVAKEMGALTIGVVTKPFQFEGRRRLNQATMAIEELGKAVDTLIVVSNDKLLQIIEQNTPLDKAFKVADDILRNGVVGITEIIVRPGLINVDFADVRSIMGNAGTALMGMGEGVGKSRAVEAAAAAISSPLLEFPVNNAKGIVFNIMGGPDMTLQEINLASNYIYDNVDPNANIIFGALVDDKLGDKVRITVLATGFDNTGSPAVPLSGGKKEGALKSQHKDTGVPSFAHSGTASGPSASAGGGGGGATARHQDEDLALGDDRLPARPKEPVYQQQPPTPPPAQQSPQQDQSFLQSFRRM</sequence>
<dbReference type="Pfam" id="PF12327">
    <property type="entry name" value="FtsZ_C"/>
    <property type="match status" value="1"/>
</dbReference>
<dbReference type="InterPro" id="IPR000158">
    <property type="entry name" value="Cell_div_FtsZ"/>
</dbReference>
<keyword evidence="7" id="KW-0717">Septation</keyword>
<dbReference type="InterPro" id="IPR003008">
    <property type="entry name" value="Tubulin_FtsZ_GTPase"/>
</dbReference>
<proteinExistence type="inferred from homology"/>
<evidence type="ECO:0000256" key="7">
    <source>
        <dbReference type="ARBA" id="ARBA00023210"/>
    </source>
</evidence>
<dbReference type="GO" id="GO:0005525">
    <property type="term" value="F:GTP binding"/>
    <property type="evidence" value="ECO:0007669"/>
    <property type="project" value="UniProtKB-KW"/>
</dbReference>
<dbReference type="EMBL" id="SDOX01000006">
    <property type="protein sequence ID" value="TFJ87170.1"/>
    <property type="molecule type" value="Genomic_DNA"/>
</dbReference>
<keyword evidence="8" id="KW-0131">Cell cycle</keyword>